<dbReference type="Pfam" id="PF00930">
    <property type="entry name" value="DPPIV_N"/>
    <property type="match status" value="1"/>
</dbReference>
<dbReference type="PANTHER" id="PTHR11731">
    <property type="entry name" value="PROTEASE FAMILY S9B,C DIPEPTIDYL-PEPTIDASE IV-RELATED"/>
    <property type="match status" value="1"/>
</dbReference>
<feature type="compositionally biased region" description="Basic and acidic residues" evidence="6">
    <location>
        <begin position="150"/>
        <end position="159"/>
    </location>
</feature>
<name>A0A9R0DQR8_SPOFR</name>
<dbReference type="InterPro" id="IPR029058">
    <property type="entry name" value="AB_hydrolase_fold"/>
</dbReference>
<dbReference type="GeneID" id="118273300"/>
<dbReference type="PANTHER" id="PTHR11731:SF154">
    <property type="entry name" value="VENOM DIPEPTIDYL PEPTIDASE 4-LIKE PROTEIN"/>
    <property type="match status" value="1"/>
</dbReference>
<evidence type="ECO:0000256" key="3">
    <source>
        <dbReference type="ARBA" id="ARBA00023180"/>
    </source>
</evidence>
<feature type="compositionally biased region" description="Basic and acidic residues" evidence="6">
    <location>
        <begin position="401"/>
        <end position="417"/>
    </location>
</feature>
<evidence type="ECO:0000256" key="4">
    <source>
        <dbReference type="ARBA" id="ARBA00072929"/>
    </source>
</evidence>
<dbReference type="OrthoDB" id="16520at2759"/>
<keyword evidence="3" id="KW-0325">Glycoprotein</keyword>
<dbReference type="InterPro" id="IPR032552">
    <property type="entry name" value="RSB_motif"/>
</dbReference>
<dbReference type="CDD" id="cd12432">
    <property type="entry name" value="RRM_ACINU"/>
    <property type="match status" value="1"/>
</dbReference>
<dbReference type="InterPro" id="IPR035979">
    <property type="entry name" value="RBD_domain_sf"/>
</dbReference>
<dbReference type="FunFam" id="3.40.50.1820:FF:000003">
    <property type="entry name" value="Dipeptidyl peptidase 4"/>
    <property type="match status" value="1"/>
</dbReference>
<dbReference type="Gene3D" id="3.40.50.1820">
    <property type="entry name" value="alpha/beta hydrolase"/>
    <property type="match status" value="1"/>
</dbReference>
<evidence type="ECO:0000256" key="5">
    <source>
        <dbReference type="PROSITE-ProRule" id="PRU00176"/>
    </source>
</evidence>
<sequence>MRRKSERTASKKGKASPEKKIEKVKRTRTSRRRKQSSSSENESADDGSPVREVESVSEPEKKPPSTPAKEDSPEEAQDQVWRVKTTEASGDIKKLKICLTRPPSTPERVDRSPRSKRKHSRATSSSDTPSVEGVEEKKKSKHRSKRALRGSKDDTDKNNDSQGDEPDQESAQSQDQDKSSDEVTQSETIEDAETPVSTTNEEMKGDESKNLSQNSEDKPESKENTTSEQEDTEKASDADTTVVSPKHETRVASPSAEVNPEPNSDNQEEQPSNSTENKSQEDTNLVEKESPRRTRSESVDKSEVLELHADESKCESSDNEASQSKTELEQESNKKDETEKEKHNVIQEEKKPIESEEEKPIVPQSEEKPTMPEDEEKPSVAQDEEKPASEEQKVSIINEENISKETEKVESDRKEAINETDVVVSSEKVNKEQERKTSNDSAIQPMETETPKVEAEPAPQQPKELQRSDSVKSTKEEPVANGQSAPAVVARKRRWGSRSSKLTTQKSITISTDVLRDIIPDVKPVEFDEVIEEKKHRRIETQERIERPVLPKIIIDNTDNVELKKESEEEQDPHTPKPRDLASNRKISIIKDNDSIIARPPSPPRNKQSCILYITNLVRPFTLPQLKNLLQRTGRIVENGFWIDRIKSKCFVEYETEDQAVETRHALHGVTWPVSNPKTLQVDFSTQEAFEKAKSNEETDATPVSTIPGTVEDWLREQDMKRDRGDLEKPWERKTATREWDLGKNEKDKDNKDNKSKREERPADKRRHRSQEKSPEPARKFKKKEEEAPAKLLDDLFRKTKTTPCIYWLPLSAETIAIKEEQRRQHMAEHERRLQELRRTHRRHYHLIKTSRGRPLWETDALRLTSFHLTLRRCAPFGQELYRWPIGASCVGDYKRQPLNLGGAESIMARLMWFLLVAVVASATAQQNFTLEEFVMGQFAQRGFTGRWISDTHFTYTEADHPAVWQYDCSENVRSELVAGDIMEELETSNPILSPDGDYILASREVQSVYRYSTTARYTLFNVHNQHKVLVGNNERLQLCIFGGNGHALAYVYGNNLYYLANSDAQPIAITTDGIEGVVYNGHTDWVYEEDVMYTGQATWFSTDGSYLAFATFDDTGVEDYSYYYYTDSENDGEAFLYPKLFDLRYPKVGYDNPAVKLRVVNLAQLVANPTSPSFINMNAPEAVTTDHILGGVTWINNNEIAIHWMNRRQNYSVLQICNVITNNCAEEHRQEPKGWIPLALPRFSKDGSFYISTRWSQPQADGMIWQHLFLSLRVGNEIISTSISPGASTINNFIGMDESPNRLAFYYTRTMPDKPWQTEVCMAGANDRCFSDNMTLPDGGPCTWATATLSLGGSYMTITCSSPEEPSATYIIDLKNDKPPVIWEANDIVRQRLVGKARWGSIITTVPLENGFPAPVRLLLPPGLDVNDATTKYPVVFYVYSGPNTNTVFNTFTVGYHSYLTTSRNIIYMLADGRGSGLKGQDILFSLNNALGTVEVEDHFVILRKVLDKYPFMDRTRVGIWGHSYGGYATLLTMLKDDEGLFQCGVSGAPVTSWLYYNTMYTERYMGLPTEEDNLKGYQAGDVTLLAEKLRGHDFFIMHGNADDNVHYQNAAKLIKALQELDIPFEQMSYPDEAHSLSGVNLHRYHAMDRYWNRCLRLQEWD</sequence>
<feature type="compositionally biased region" description="Basic residues" evidence="6">
    <location>
        <begin position="1"/>
        <end position="14"/>
    </location>
</feature>
<dbReference type="GO" id="GO:0006508">
    <property type="term" value="P:proteolysis"/>
    <property type="evidence" value="ECO:0007669"/>
    <property type="project" value="InterPro"/>
</dbReference>
<feature type="compositionally biased region" description="Basic and acidic residues" evidence="6">
    <location>
        <begin position="383"/>
        <end position="393"/>
    </location>
</feature>
<keyword evidence="2 5" id="KW-0694">RNA-binding</keyword>
<evidence type="ECO:0000256" key="2">
    <source>
        <dbReference type="ARBA" id="ARBA00022884"/>
    </source>
</evidence>
<dbReference type="PROSITE" id="PS50102">
    <property type="entry name" value="RRM"/>
    <property type="match status" value="1"/>
</dbReference>
<dbReference type="GO" id="GO:0008236">
    <property type="term" value="F:serine-type peptidase activity"/>
    <property type="evidence" value="ECO:0007669"/>
    <property type="project" value="InterPro"/>
</dbReference>
<feature type="compositionally biased region" description="Basic and acidic residues" evidence="6">
    <location>
        <begin position="771"/>
        <end position="786"/>
    </location>
</feature>
<dbReference type="SUPFAM" id="SSF53474">
    <property type="entry name" value="alpha/beta-Hydrolases"/>
    <property type="match status" value="1"/>
</dbReference>
<organism evidence="8 9">
    <name type="scientific">Spodoptera frugiperda</name>
    <name type="common">Fall armyworm</name>
    <dbReference type="NCBI Taxonomy" id="7108"/>
    <lineage>
        <taxon>Eukaryota</taxon>
        <taxon>Metazoa</taxon>
        <taxon>Ecdysozoa</taxon>
        <taxon>Arthropoda</taxon>
        <taxon>Hexapoda</taxon>
        <taxon>Insecta</taxon>
        <taxon>Pterygota</taxon>
        <taxon>Neoptera</taxon>
        <taxon>Endopterygota</taxon>
        <taxon>Lepidoptera</taxon>
        <taxon>Glossata</taxon>
        <taxon>Ditrysia</taxon>
        <taxon>Noctuoidea</taxon>
        <taxon>Noctuidae</taxon>
        <taxon>Amphipyrinae</taxon>
        <taxon>Spodoptera</taxon>
    </lineage>
</organism>
<feature type="compositionally biased region" description="Basic and acidic residues" evidence="6">
    <location>
        <begin position="326"/>
        <end position="371"/>
    </location>
</feature>
<evidence type="ECO:0000313" key="8">
    <source>
        <dbReference type="Proteomes" id="UP000829999"/>
    </source>
</evidence>
<feature type="compositionally biased region" description="Basic and acidic residues" evidence="6">
    <location>
        <begin position="48"/>
        <end position="71"/>
    </location>
</feature>
<dbReference type="Gene3D" id="2.140.10.30">
    <property type="entry name" value="Dipeptidylpeptidase IV, N-terminal domain"/>
    <property type="match status" value="1"/>
</dbReference>
<reference evidence="9" key="1">
    <citation type="submission" date="2025-08" db="UniProtKB">
        <authorList>
            <consortium name="RefSeq"/>
        </authorList>
    </citation>
    <scope>IDENTIFICATION</scope>
    <source>
        <tissue evidence="9">Whole larval tissue</tissue>
    </source>
</reference>
<dbReference type="GO" id="GO:0003723">
    <property type="term" value="F:RNA binding"/>
    <property type="evidence" value="ECO:0007669"/>
    <property type="project" value="UniProtKB-UniRule"/>
</dbReference>
<evidence type="ECO:0000259" key="7">
    <source>
        <dbReference type="PROSITE" id="PS50102"/>
    </source>
</evidence>
<dbReference type="InterPro" id="IPR050278">
    <property type="entry name" value="Serine_Prot_S9B/DPPIV"/>
</dbReference>
<evidence type="ECO:0000256" key="6">
    <source>
        <dbReference type="SAM" id="MobiDB-lite"/>
    </source>
</evidence>
<dbReference type="Gene3D" id="3.30.70.330">
    <property type="match status" value="1"/>
</dbReference>
<dbReference type="InterPro" id="IPR012677">
    <property type="entry name" value="Nucleotide-bd_a/b_plait_sf"/>
</dbReference>
<evidence type="ECO:0000256" key="1">
    <source>
        <dbReference type="ARBA" id="ARBA00010036"/>
    </source>
</evidence>
<feature type="compositionally biased region" description="Polar residues" evidence="6">
    <location>
        <begin position="261"/>
        <end position="277"/>
    </location>
</feature>
<feature type="compositionally biased region" description="Basic and acidic residues" evidence="6">
    <location>
        <begin position="201"/>
        <end position="225"/>
    </location>
</feature>
<dbReference type="Pfam" id="PF16294">
    <property type="entry name" value="RSB_motif"/>
    <property type="match status" value="1"/>
</dbReference>
<dbReference type="SUPFAM" id="SSF54928">
    <property type="entry name" value="RNA-binding domain, RBD"/>
    <property type="match status" value="1"/>
</dbReference>
<dbReference type="InterPro" id="IPR034257">
    <property type="entry name" value="Acinus_RRM"/>
</dbReference>
<feature type="compositionally biased region" description="Basic and acidic residues" evidence="6">
    <location>
        <begin position="713"/>
        <end position="763"/>
    </location>
</feature>
<feature type="region of interest" description="Disordered" evidence="6">
    <location>
        <begin position="1"/>
        <end position="505"/>
    </location>
</feature>
<gene>
    <name evidence="9" type="primary">LOC118273300</name>
</gene>
<dbReference type="RefSeq" id="XP_050551651.1">
    <property type="nucleotide sequence ID" value="XM_050695694.1"/>
</dbReference>
<dbReference type="GO" id="GO:0005886">
    <property type="term" value="C:plasma membrane"/>
    <property type="evidence" value="ECO:0007669"/>
    <property type="project" value="TreeGrafter"/>
</dbReference>
<feature type="region of interest" description="Disordered" evidence="6">
    <location>
        <begin position="561"/>
        <end position="585"/>
    </location>
</feature>
<feature type="domain" description="RRM" evidence="7">
    <location>
        <begin position="610"/>
        <end position="687"/>
    </location>
</feature>
<dbReference type="CTD" id="100270778"/>
<feature type="compositionally biased region" description="Basic and acidic residues" evidence="6">
    <location>
        <begin position="428"/>
        <end position="438"/>
    </location>
</feature>
<dbReference type="InterPro" id="IPR002469">
    <property type="entry name" value="Peptidase_S9B_N"/>
</dbReference>
<dbReference type="Pfam" id="PF00326">
    <property type="entry name" value="Peptidase_S9"/>
    <property type="match status" value="1"/>
</dbReference>
<feature type="compositionally biased region" description="Basic residues" evidence="6">
    <location>
        <begin position="139"/>
        <end position="149"/>
    </location>
</feature>
<proteinExistence type="inferred from homology"/>
<dbReference type="Proteomes" id="UP000829999">
    <property type="component" value="Chromosome 1"/>
</dbReference>
<accession>A0A9R0DQR8</accession>
<feature type="compositionally biased region" description="Basic and acidic residues" evidence="6">
    <location>
        <begin position="278"/>
        <end position="316"/>
    </location>
</feature>
<dbReference type="GO" id="GO:0008239">
    <property type="term" value="F:dipeptidyl-peptidase activity"/>
    <property type="evidence" value="ECO:0007669"/>
    <property type="project" value="TreeGrafter"/>
</dbReference>
<feature type="compositionally biased region" description="Basic and acidic residues" evidence="6">
    <location>
        <begin position="464"/>
        <end position="478"/>
    </location>
</feature>
<feature type="compositionally biased region" description="Basic residues" evidence="6">
    <location>
        <begin position="22"/>
        <end position="35"/>
    </location>
</feature>
<dbReference type="InterPro" id="IPR001375">
    <property type="entry name" value="Peptidase_S9_cat"/>
</dbReference>
<dbReference type="SUPFAM" id="SSF82171">
    <property type="entry name" value="DPP6 N-terminal domain-like"/>
    <property type="match status" value="1"/>
</dbReference>
<feature type="region of interest" description="Disordered" evidence="6">
    <location>
        <begin position="689"/>
        <end position="786"/>
    </location>
</feature>
<keyword evidence="8" id="KW-1185">Reference proteome</keyword>
<evidence type="ECO:0000313" key="9">
    <source>
        <dbReference type="RefSeq" id="XP_050551651.1"/>
    </source>
</evidence>
<dbReference type="InterPro" id="IPR000504">
    <property type="entry name" value="RRM_dom"/>
</dbReference>
<comment type="similarity">
    <text evidence="1">Belongs to the peptidase S9B family. DPPIV subfamily.</text>
</comment>
<protein>
    <recommendedName>
        <fullName evidence="4">Venom dipeptidyl peptidase 4</fullName>
    </recommendedName>
</protein>